<name>A0ABV3IBD4_9BACI</name>
<keyword evidence="1" id="KW-1133">Transmembrane helix</keyword>
<organism evidence="3 4">
    <name type="scientific">Bacillus proteolyticus</name>
    <dbReference type="NCBI Taxonomy" id="2026192"/>
    <lineage>
        <taxon>Bacteria</taxon>
        <taxon>Bacillati</taxon>
        <taxon>Bacillota</taxon>
        <taxon>Bacilli</taxon>
        <taxon>Bacillales</taxon>
        <taxon>Bacillaceae</taxon>
        <taxon>Bacillus</taxon>
        <taxon>Bacillus cereus group</taxon>
    </lineage>
</organism>
<sequence>MDKNIQSDAKTVIGISIGIFLGTTFGLLINNFALGIIIGIAIGFGISKIKQKNSFIYTIEQQ</sequence>
<protein>
    <recommendedName>
        <fullName evidence="2">Glycine zipper-like domain-containing protein</fullName>
    </recommendedName>
</protein>
<gene>
    <name evidence="3" type="ORF">MRBLBA1_002379</name>
</gene>
<dbReference type="Proteomes" id="UP001552502">
    <property type="component" value="Unassembled WGS sequence"/>
</dbReference>
<reference evidence="3 4" key="1">
    <citation type="journal article" date="2023" name="Proc. Natl. Acad. Sci. U.S.A.">
        <title>Bacterial tolerance to host-exuded specialized metabolites structures the maize root microbiome.</title>
        <authorList>
            <person name="Thoenen L."/>
            <person name="Giroud C."/>
            <person name="Kreuzer M."/>
            <person name="Waelchli J."/>
            <person name="Gfeller V."/>
            <person name="Deslandes-Herold G."/>
            <person name="Mateo P."/>
            <person name="Robert C.A.M."/>
            <person name="Ahrens C.H."/>
            <person name="Rubio-Somoza I."/>
            <person name="Bruggmann R."/>
            <person name="Erb M."/>
            <person name="Schlaeppi K."/>
        </authorList>
    </citation>
    <scope>NUCLEOTIDE SEQUENCE [LARGE SCALE GENOMIC DNA]</scope>
    <source>
        <strain evidence="3 4">LBA1-1-1.1</strain>
    </source>
</reference>
<evidence type="ECO:0000313" key="3">
    <source>
        <dbReference type="EMBL" id="MEV4911625.1"/>
    </source>
</evidence>
<evidence type="ECO:0000259" key="2">
    <source>
        <dbReference type="Pfam" id="PF26273"/>
    </source>
</evidence>
<dbReference type="EMBL" id="JBEGIE010000039">
    <property type="protein sequence ID" value="MEV4911625.1"/>
    <property type="molecule type" value="Genomic_DNA"/>
</dbReference>
<dbReference type="InterPro" id="IPR058598">
    <property type="entry name" value="Gly_zipper-like_dom"/>
</dbReference>
<keyword evidence="1" id="KW-0812">Transmembrane</keyword>
<dbReference type="RefSeq" id="WP_199640499.1">
    <property type="nucleotide sequence ID" value="NZ_JBEGIE010000039.1"/>
</dbReference>
<evidence type="ECO:0000256" key="1">
    <source>
        <dbReference type="SAM" id="Phobius"/>
    </source>
</evidence>
<accession>A0ABV3IBD4</accession>
<comment type="caution">
    <text evidence="3">The sequence shown here is derived from an EMBL/GenBank/DDBJ whole genome shotgun (WGS) entry which is preliminary data.</text>
</comment>
<feature type="transmembrane region" description="Helical" evidence="1">
    <location>
        <begin position="12"/>
        <end position="45"/>
    </location>
</feature>
<feature type="domain" description="Glycine zipper-like" evidence="2">
    <location>
        <begin position="12"/>
        <end position="43"/>
    </location>
</feature>
<keyword evidence="1" id="KW-0472">Membrane</keyword>
<dbReference type="Pfam" id="PF26273">
    <property type="entry name" value="Gly_zipper"/>
    <property type="match status" value="1"/>
</dbReference>
<evidence type="ECO:0000313" key="4">
    <source>
        <dbReference type="Proteomes" id="UP001552502"/>
    </source>
</evidence>
<keyword evidence="4" id="KW-1185">Reference proteome</keyword>
<proteinExistence type="predicted"/>